<keyword evidence="1" id="KW-0812">Transmembrane</keyword>
<sequence length="146" mass="14829">MQHEGWVLALVVAAAAHAGLELVVHLVVYPALAGGSAASPATALAAHEAHTRRMAVAVAPVYLALVVSAAGALATGPGPLTVVAAVLVVAVLAVTAFLAVPCHDALRRSRDPAERARLHRRLARTDLVRLLLAVALLVVSLGLATA</sequence>
<evidence type="ECO:0000313" key="3">
    <source>
        <dbReference type="Proteomes" id="UP001596122"/>
    </source>
</evidence>
<dbReference type="RefSeq" id="WP_340270772.1">
    <property type="nucleotide sequence ID" value="NZ_JBBEOG010000008.1"/>
</dbReference>
<reference evidence="3" key="1">
    <citation type="journal article" date="2019" name="Int. J. Syst. Evol. Microbiol.">
        <title>The Global Catalogue of Microorganisms (GCM) 10K type strain sequencing project: providing services to taxonomists for standard genome sequencing and annotation.</title>
        <authorList>
            <consortium name="The Broad Institute Genomics Platform"/>
            <consortium name="The Broad Institute Genome Sequencing Center for Infectious Disease"/>
            <person name="Wu L."/>
            <person name="Ma J."/>
        </authorList>
    </citation>
    <scope>NUCLEOTIDE SEQUENCE [LARGE SCALE GENOMIC DNA]</scope>
    <source>
        <strain evidence="3">CCUG 43114</strain>
    </source>
</reference>
<gene>
    <name evidence="2" type="ORF">ACFPJ6_08970</name>
</gene>
<comment type="caution">
    <text evidence="2">The sequence shown here is derived from an EMBL/GenBank/DDBJ whole genome shotgun (WGS) entry which is preliminary data.</text>
</comment>
<evidence type="ECO:0000313" key="2">
    <source>
        <dbReference type="EMBL" id="MFC5380921.1"/>
    </source>
</evidence>
<dbReference type="Proteomes" id="UP001596122">
    <property type="component" value="Unassembled WGS sequence"/>
</dbReference>
<keyword evidence="1" id="KW-0472">Membrane</keyword>
<organism evidence="2 3">
    <name type="scientific">Aquipuribacter nitratireducens</name>
    <dbReference type="NCBI Taxonomy" id="650104"/>
    <lineage>
        <taxon>Bacteria</taxon>
        <taxon>Bacillati</taxon>
        <taxon>Actinomycetota</taxon>
        <taxon>Actinomycetes</taxon>
        <taxon>Micrococcales</taxon>
        <taxon>Intrasporangiaceae</taxon>
        <taxon>Aquipuribacter</taxon>
    </lineage>
</organism>
<evidence type="ECO:0008006" key="4">
    <source>
        <dbReference type="Google" id="ProtNLM"/>
    </source>
</evidence>
<keyword evidence="3" id="KW-1185">Reference proteome</keyword>
<name>A0ABW0GQ18_9MICO</name>
<dbReference type="EMBL" id="JBHSLD010000007">
    <property type="protein sequence ID" value="MFC5380921.1"/>
    <property type="molecule type" value="Genomic_DNA"/>
</dbReference>
<feature type="transmembrane region" description="Helical" evidence="1">
    <location>
        <begin position="80"/>
        <end position="106"/>
    </location>
</feature>
<protein>
    <recommendedName>
        <fullName evidence="4">DUF1772 domain-containing protein</fullName>
    </recommendedName>
</protein>
<keyword evidence="1" id="KW-1133">Transmembrane helix</keyword>
<proteinExistence type="predicted"/>
<accession>A0ABW0GQ18</accession>
<feature type="transmembrane region" description="Helical" evidence="1">
    <location>
        <begin position="127"/>
        <end position="145"/>
    </location>
</feature>
<feature type="transmembrane region" description="Helical" evidence="1">
    <location>
        <begin position="54"/>
        <end position="74"/>
    </location>
</feature>
<evidence type="ECO:0000256" key="1">
    <source>
        <dbReference type="SAM" id="Phobius"/>
    </source>
</evidence>